<dbReference type="Pfam" id="PF14559">
    <property type="entry name" value="TPR_19"/>
    <property type="match status" value="1"/>
</dbReference>
<protein>
    <submittedName>
        <fullName evidence="2">Tetratricopeptide repeat protein</fullName>
    </submittedName>
</protein>
<name>A0A9J6ZWN1_9GAMM</name>
<gene>
    <name evidence="2" type="ORF">L0Y14_13645</name>
</gene>
<dbReference type="EMBL" id="CP090569">
    <property type="protein sequence ID" value="USF87169.1"/>
    <property type="molecule type" value="Genomic_DNA"/>
</dbReference>
<dbReference type="SUPFAM" id="SSF52833">
    <property type="entry name" value="Thioredoxin-like"/>
    <property type="match status" value="1"/>
</dbReference>
<dbReference type="GO" id="GO:0006950">
    <property type="term" value="P:response to stress"/>
    <property type="evidence" value="ECO:0007669"/>
    <property type="project" value="UniProtKB-ARBA"/>
</dbReference>
<evidence type="ECO:0000259" key="1">
    <source>
        <dbReference type="PROSITE" id="PS51352"/>
    </source>
</evidence>
<keyword evidence="3" id="KW-1185">Reference proteome</keyword>
<dbReference type="Proteomes" id="UP001056649">
    <property type="component" value="Chromosome"/>
</dbReference>
<dbReference type="RefSeq" id="WP_005965655.1">
    <property type="nucleotide sequence ID" value="NZ_CP090569.1"/>
</dbReference>
<organism evidence="2 3">
    <name type="scientific">Candidatus Endoriftia persephonae</name>
    <dbReference type="NCBI Taxonomy" id="393765"/>
    <lineage>
        <taxon>Bacteria</taxon>
        <taxon>Pseudomonadati</taxon>
        <taxon>Pseudomonadota</taxon>
        <taxon>Gammaproteobacteria</taxon>
        <taxon>Chromatiales</taxon>
        <taxon>Sedimenticolaceae</taxon>
        <taxon>Candidatus Endoriftia</taxon>
    </lineage>
</organism>
<dbReference type="SUPFAM" id="SSF48452">
    <property type="entry name" value="TPR-like"/>
    <property type="match status" value="1"/>
</dbReference>
<dbReference type="Gene3D" id="1.25.40.10">
    <property type="entry name" value="Tetratricopeptide repeat domain"/>
    <property type="match status" value="2"/>
</dbReference>
<dbReference type="PROSITE" id="PS51352">
    <property type="entry name" value="THIOREDOXIN_2"/>
    <property type="match status" value="1"/>
</dbReference>
<dbReference type="Gene3D" id="3.40.30.10">
    <property type="entry name" value="Glutaredoxin"/>
    <property type="match status" value="1"/>
</dbReference>
<dbReference type="GO" id="GO:0005737">
    <property type="term" value="C:cytoplasm"/>
    <property type="evidence" value="ECO:0007669"/>
    <property type="project" value="TreeGrafter"/>
</dbReference>
<proteinExistence type="predicted"/>
<dbReference type="Pfam" id="PF00085">
    <property type="entry name" value="Thioredoxin"/>
    <property type="match status" value="1"/>
</dbReference>
<evidence type="ECO:0000313" key="2">
    <source>
        <dbReference type="EMBL" id="USF87169.1"/>
    </source>
</evidence>
<dbReference type="InterPro" id="IPR036249">
    <property type="entry name" value="Thioredoxin-like_sf"/>
</dbReference>
<dbReference type="Pfam" id="PF14561">
    <property type="entry name" value="TPR_20"/>
    <property type="match status" value="1"/>
</dbReference>
<feature type="domain" description="Thioredoxin" evidence="1">
    <location>
        <begin position="1"/>
        <end position="144"/>
    </location>
</feature>
<dbReference type="InterPro" id="IPR011990">
    <property type="entry name" value="TPR-like_helical_dom_sf"/>
</dbReference>
<accession>A0A9J6ZWN1</accession>
<dbReference type="PANTHER" id="PTHR45663:SF11">
    <property type="entry name" value="GEO12009P1"/>
    <property type="match status" value="1"/>
</dbReference>
<dbReference type="AlphaFoldDB" id="A0A9J6ZWN1"/>
<dbReference type="GO" id="GO:0015035">
    <property type="term" value="F:protein-disulfide reductase activity"/>
    <property type="evidence" value="ECO:0007669"/>
    <property type="project" value="TreeGrafter"/>
</dbReference>
<dbReference type="KEGG" id="eps:L0Y14_13645"/>
<evidence type="ECO:0000313" key="3">
    <source>
        <dbReference type="Proteomes" id="UP001056649"/>
    </source>
</evidence>
<dbReference type="PANTHER" id="PTHR45663">
    <property type="entry name" value="GEO12009P1"/>
    <property type="match status" value="1"/>
</dbReference>
<reference evidence="2" key="1">
    <citation type="journal article" date="2022" name="Mol. Ecol. Resour.">
        <title>The complete and closed genome of the facultative generalist Candidatus Endoriftia persephone from deep-sea hydrothermal vents.</title>
        <authorList>
            <person name="de Oliveira A.L."/>
            <person name="Srivastava A."/>
            <person name="Espada-Hinojosa S."/>
            <person name="Bright M."/>
        </authorList>
    </citation>
    <scope>NUCLEOTIDE SEQUENCE</scope>
    <source>
        <strain evidence="2">Tica-EPR-9o50.N</strain>
    </source>
</reference>
<dbReference type="InterPro" id="IPR013766">
    <property type="entry name" value="Thioredoxin_domain"/>
</dbReference>
<sequence length="287" mass="32440">MSDRAFIFEASSDNFDRLVLENSKKGLVVVDFWAPWAGPSHRQKKLLIGLANSYRGRFLLVSVNTDEQKALAARFGVRTLPSLKLFLKGECVEEYQGMQAEADYPQMIDRHLGRQLDQTASQAIALWQAGKPEQALQLLAQAAVDVPDKLDYPALMAKILMRQQRLEEAHQLLSALPEAAQKETEISQPLAHLDFMLTAAKAAPKERLEASLQHDPDNPETHYQLAALELHEEQLEAALERLLALSRSHPNFRSGIARKGMQAVLALLDPQDERVIHYRKELFRLNY</sequence>